<organism evidence="1 2">
    <name type="scientific">Panagrolaimus sp. PS1159</name>
    <dbReference type="NCBI Taxonomy" id="55785"/>
    <lineage>
        <taxon>Eukaryota</taxon>
        <taxon>Metazoa</taxon>
        <taxon>Ecdysozoa</taxon>
        <taxon>Nematoda</taxon>
        <taxon>Chromadorea</taxon>
        <taxon>Rhabditida</taxon>
        <taxon>Tylenchina</taxon>
        <taxon>Panagrolaimomorpha</taxon>
        <taxon>Panagrolaimoidea</taxon>
        <taxon>Panagrolaimidae</taxon>
        <taxon>Panagrolaimus</taxon>
    </lineage>
</organism>
<accession>A0AC35ET93</accession>
<sequence length="496" mass="57100">MILIILFLIFGLWIFHNYYWKRKDLPPGPPPLPLIGNVLSINKHGLEKFFTGLKNDYGDIHTFWFGETPVVSINDVPTILETFVKDGETYAGRPIHMLVNDMTRHGRNGLIFTDGPVWREHRRFALHVLRDFGMGKNLMQERVLDEVTTLIEGIKKQIATGKNEISIQNAIEIGVGSVINALLFGYSFTKHKPDQFYELKAYLKDFMRGVGNPLVRFCDRNPLMFKALPFLYREVTRTSNLLESFFMNQLEAHKKEINFDANIEPTDYAEAFLKRRKELEAEGIEDHTFTDKQLFGACLDLWIAGQETTTNTLSWMVIYLMLNPEVQKKVHAELDEVIASDRFVTVEDKTKLNYINAVIAETQRFCNLVPLNVNHRVVKDVEIKGYRIPANTTILHQISSVLFDERYFPEPTKFKPERFLDSDGRFSQPSSLMPFGVGKRSCLGEGLAKLELYLFTANIFNHFEMTVIPSNPPNTVRIVSGTVQPEPYLTYIKSRF</sequence>
<evidence type="ECO:0000313" key="2">
    <source>
        <dbReference type="WBParaSite" id="PS1159_v2.g10576.t1"/>
    </source>
</evidence>
<protein>
    <submittedName>
        <fullName evidence="2">Cytochrome P450</fullName>
    </submittedName>
</protein>
<dbReference type="Proteomes" id="UP000887580">
    <property type="component" value="Unplaced"/>
</dbReference>
<evidence type="ECO:0000313" key="1">
    <source>
        <dbReference type="Proteomes" id="UP000887580"/>
    </source>
</evidence>
<reference evidence="2" key="1">
    <citation type="submission" date="2022-11" db="UniProtKB">
        <authorList>
            <consortium name="WormBaseParasite"/>
        </authorList>
    </citation>
    <scope>IDENTIFICATION</scope>
</reference>
<proteinExistence type="predicted"/>
<dbReference type="WBParaSite" id="PS1159_v2.g10576.t1">
    <property type="protein sequence ID" value="PS1159_v2.g10576.t1"/>
    <property type="gene ID" value="PS1159_v2.g10576"/>
</dbReference>
<name>A0AC35ET93_9BILA</name>